<reference evidence="1 2" key="1">
    <citation type="submission" date="2017-03" db="EMBL/GenBank/DDBJ databases">
        <title>An alternative strategy for trypanosome survival in the mammalian bloodstream revealed through genome and transcriptome analysis of the ubiquitous bovine parasite Trypanosoma (Megatrypanum) theileri.</title>
        <authorList>
            <person name="Kelly S."/>
            <person name="Ivens A."/>
            <person name="Mott A."/>
            <person name="O'Neill E."/>
            <person name="Emms D."/>
            <person name="Macleod O."/>
            <person name="Voorheis P."/>
            <person name="Matthews J."/>
            <person name="Matthews K."/>
            <person name="Carrington M."/>
        </authorList>
    </citation>
    <scope>NUCLEOTIDE SEQUENCE [LARGE SCALE GENOMIC DNA]</scope>
    <source>
        <strain evidence="1">Edinburgh</strain>
    </source>
</reference>
<gene>
    <name evidence="1" type="ORF">TM35_002171000</name>
</gene>
<dbReference type="EMBL" id="NBCO01000217">
    <property type="protein sequence ID" value="ORC79241.1"/>
    <property type="molecule type" value="Genomic_DNA"/>
</dbReference>
<comment type="caution">
    <text evidence="1">The sequence shown here is derived from an EMBL/GenBank/DDBJ whole genome shotgun (WGS) entry which is preliminary data.</text>
</comment>
<dbReference type="AlphaFoldDB" id="A0A1X0NCY7"/>
<protein>
    <submittedName>
        <fullName evidence="1">Uncharacterized protein</fullName>
    </submittedName>
</protein>
<name>A0A1X0NCY7_9TRYP</name>
<evidence type="ECO:0000313" key="2">
    <source>
        <dbReference type="Proteomes" id="UP000192257"/>
    </source>
</evidence>
<dbReference type="VEuPathDB" id="TriTrypDB:TM35_002171000"/>
<sequence>MGNIRIYDYVSLTIIIICPQMSPTVQYTVAENNTATISSGAAVRIHTGLRLLSALPFLCTVEATLLLFSELGTDDEVVVGASVVVFSVLGGIVELVTCEADGAAAGGCWVRLESAGVLLSAVLPDAP</sequence>
<dbReference type="RefSeq" id="XP_028876678.1">
    <property type="nucleotide sequence ID" value="XM_029032028.1"/>
</dbReference>
<keyword evidence="2" id="KW-1185">Reference proteome</keyword>
<organism evidence="1 2">
    <name type="scientific">Trypanosoma theileri</name>
    <dbReference type="NCBI Taxonomy" id="67003"/>
    <lineage>
        <taxon>Eukaryota</taxon>
        <taxon>Discoba</taxon>
        <taxon>Euglenozoa</taxon>
        <taxon>Kinetoplastea</taxon>
        <taxon>Metakinetoplastina</taxon>
        <taxon>Trypanosomatida</taxon>
        <taxon>Trypanosomatidae</taxon>
        <taxon>Trypanosoma</taxon>
    </lineage>
</organism>
<accession>A0A1X0NCY7</accession>
<dbReference type="GeneID" id="39991808"/>
<proteinExistence type="predicted"/>
<evidence type="ECO:0000313" key="1">
    <source>
        <dbReference type="EMBL" id="ORC79241.1"/>
    </source>
</evidence>
<dbReference type="Proteomes" id="UP000192257">
    <property type="component" value="Unassembled WGS sequence"/>
</dbReference>